<organism evidence="2 3">
    <name type="scientific">Trichostrongylus colubriformis</name>
    <name type="common">Black scour worm</name>
    <dbReference type="NCBI Taxonomy" id="6319"/>
    <lineage>
        <taxon>Eukaryota</taxon>
        <taxon>Metazoa</taxon>
        <taxon>Ecdysozoa</taxon>
        <taxon>Nematoda</taxon>
        <taxon>Chromadorea</taxon>
        <taxon>Rhabditida</taxon>
        <taxon>Rhabditina</taxon>
        <taxon>Rhabditomorpha</taxon>
        <taxon>Strongyloidea</taxon>
        <taxon>Trichostrongylidae</taxon>
        <taxon>Trichostrongylus</taxon>
    </lineage>
</organism>
<proteinExistence type="predicted"/>
<evidence type="ECO:0000313" key="3">
    <source>
        <dbReference type="Proteomes" id="UP001331761"/>
    </source>
</evidence>
<evidence type="ECO:0000313" key="2">
    <source>
        <dbReference type="EMBL" id="KAK5969749.1"/>
    </source>
</evidence>
<evidence type="ECO:0000256" key="1">
    <source>
        <dbReference type="SAM" id="MobiDB-lite"/>
    </source>
</evidence>
<gene>
    <name evidence="2" type="ORF">GCK32_012355</name>
</gene>
<feature type="region of interest" description="Disordered" evidence="1">
    <location>
        <begin position="1"/>
        <end position="30"/>
    </location>
</feature>
<reference evidence="2 3" key="1">
    <citation type="submission" date="2019-10" db="EMBL/GenBank/DDBJ databases">
        <title>Assembly and Annotation for the nematode Trichostrongylus colubriformis.</title>
        <authorList>
            <person name="Martin J."/>
        </authorList>
    </citation>
    <scope>NUCLEOTIDE SEQUENCE [LARGE SCALE GENOMIC DNA]</scope>
    <source>
        <strain evidence="2">G859</strain>
        <tissue evidence="2">Whole worm</tissue>
    </source>
</reference>
<name>A0AAN8ICY0_TRICO</name>
<accession>A0AAN8ICY0</accession>
<dbReference type="AlphaFoldDB" id="A0AAN8ICY0"/>
<comment type="caution">
    <text evidence="2">The sequence shown here is derived from an EMBL/GenBank/DDBJ whole genome shotgun (WGS) entry which is preliminary data.</text>
</comment>
<sequence>DPPRCDSFSRLLGGPASVAEEDKIDAEEGEENQIGMEVEMQKELQNLKVGDGERPPAKVNFELEVSERTLVDQDSDSQTEGSRKGEMDVEEQEESVATIKRSVVEPEAEPDSDEVAATSEDDSFVKIPLFGRASDAEMAQEGDIDLHLTEFVTSCKAPPPLEAVPTEWDTLSDIKSLLDEFSQKQGVFDKFVAEVREHGDGSE</sequence>
<dbReference type="EMBL" id="WIXE01019776">
    <property type="protein sequence ID" value="KAK5969749.1"/>
    <property type="molecule type" value="Genomic_DNA"/>
</dbReference>
<keyword evidence="3" id="KW-1185">Reference proteome</keyword>
<feature type="non-terminal residue" evidence="2">
    <location>
        <position position="1"/>
    </location>
</feature>
<feature type="region of interest" description="Disordered" evidence="1">
    <location>
        <begin position="65"/>
        <end position="99"/>
    </location>
</feature>
<dbReference type="Proteomes" id="UP001331761">
    <property type="component" value="Unassembled WGS sequence"/>
</dbReference>
<protein>
    <submittedName>
        <fullName evidence="2">Uncharacterized protein</fullName>
    </submittedName>
</protein>